<dbReference type="STRING" id="550983.A4R26_29815"/>
<reference evidence="2" key="1">
    <citation type="submission" date="2016-04" db="EMBL/GenBank/DDBJ databases">
        <authorList>
            <person name="Chen L."/>
            <person name="Zhuang W."/>
            <person name="Wang G."/>
        </authorList>
    </citation>
    <scope>NUCLEOTIDE SEQUENCE [LARGE SCALE GENOMIC DNA]</scope>
    <source>
        <strain evidence="2">208</strain>
    </source>
</reference>
<proteinExistence type="predicted"/>
<protein>
    <submittedName>
        <fullName evidence="1">Uncharacterized protein</fullName>
    </submittedName>
</protein>
<sequence>MYNVILIGTRHEAIGKCNADELCKIIERINPDVIFEEIPPSYFDTFYINKSRRNLETDSINKYLESHIIKHIPVDSDDVPPESFF</sequence>
<dbReference type="EMBL" id="LWBP01000219">
    <property type="protein sequence ID" value="OQP51212.1"/>
    <property type="molecule type" value="Genomic_DNA"/>
</dbReference>
<dbReference type="Proteomes" id="UP000192276">
    <property type="component" value="Unassembled WGS sequence"/>
</dbReference>
<evidence type="ECO:0000313" key="2">
    <source>
        <dbReference type="Proteomes" id="UP000192276"/>
    </source>
</evidence>
<organism evidence="1 2">
    <name type="scientific">Niastella populi</name>
    <dbReference type="NCBI Taxonomy" id="550983"/>
    <lineage>
        <taxon>Bacteria</taxon>
        <taxon>Pseudomonadati</taxon>
        <taxon>Bacteroidota</taxon>
        <taxon>Chitinophagia</taxon>
        <taxon>Chitinophagales</taxon>
        <taxon>Chitinophagaceae</taxon>
        <taxon>Niastella</taxon>
    </lineage>
</organism>
<name>A0A1V9EYN9_9BACT</name>
<comment type="caution">
    <text evidence="1">The sequence shown here is derived from an EMBL/GenBank/DDBJ whole genome shotgun (WGS) entry which is preliminary data.</text>
</comment>
<accession>A0A1V9EYN9</accession>
<gene>
    <name evidence="1" type="ORF">A4R26_29815</name>
</gene>
<keyword evidence="2" id="KW-1185">Reference proteome</keyword>
<dbReference type="AlphaFoldDB" id="A0A1V9EYN9"/>
<evidence type="ECO:0000313" key="1">
    <source>
        <dbReference type="EMBL" id="OQP51212.1"/>
    </source>
</evidence>